<protein>
    <recommendedName>
        <fullName evidence="3">3'-5' exonuclease domain-containing protein</fullName>
    </recommendedName>
</protein>
<sequence>MSEISAQNNAIFIDSETNLLPLLDSITNLPVDPPSLYIDLKGINLGRHGSVSIFALHIASKQTTYLIDVHTLGKNAFSATNEGGTSLRAVLESPTIPKVVFDIRNASDALFSLFQVSVDGIRELQLMELACRPELAGRTGCWEFVSSLAQCIAKDSSMSAAGKMQWHRNRGLAYQLSTPEKDGGDRIFNERPLRPEVVQYCTQNVQFLPDLFSVYNRQLRRGGQAFWRVRVRESTRDRIKLSQSLSYDGSSKSHARGWSDEVIEELTELWNEDLEMEDMIGENVWGENDEWVPAPIIDDFDDSLFGEEEEEVDDDDYYQDTARDCIGWEEDMVKNGEYF</sequence>
<keyword evidence="2" id="KW-1185">Reference proteome</keyword>
<evidence type="ECO:0000313" key="1">
    <source>
        <dbReference type="EMBL" id="KAL3425169.1"/>
    </source>
</evidence>
<dbReference type="Gene3D" id="3.30.420.10">
    <property type="entry name" value="Ribonuclease H-like superfamily/Ribonuclease H"/>
    <property type="match status" value="1"/>
</dbReference>
<dbReference type="InterPro" id="IPR036397">
    <property type="entry name" value="RNaseH_sf"/>
</dbReference>
<dbReference type="InterPro" id="IPR012337">
    <property type="entry name" value="RNaseH-like_sf"/>
</dbReference>
<name>A0ABR4PPE3_9HELO</name>
<dbReference type="Proteomes" id="UP001629113">
    <property type="component" value="Unassembled WGS sequence"/>
</dbReference>
<reference evidence="1 2" key="1">
    <citation type="submission" date="2024-06" db="EMBL/GenBank/DDBJ databases">
        <title>Complete genome of Phlyctema vagabunda strain 19-DSS-EL-015.</title>
        <authorList>
            <person name="Fiorenzani C."/>
        </authorList>
    </citation>
    <scope>NUCLEOTIDE SEQUENCE [LARGE SCALE GENOMIC DNA]</scope>
    <source>
        <strain evidence="1 2">19-DSS-EL-015</strain>
    </source>
</reference>
<organism evidence="1 2">
    <name type="scientific">Phlyctema vagabunda</name>
    <dbReference type="NCBI Taxonomy" id="108571"/>
    <lineage>
        <taxon>Eukaryota</taxon>
        <taxon>Fungi</taxon>
        <taxon>Dikarya</taxon>
        <taxon>Ascomycota</taxon>
        <taxon>Pezizomycotina</taxon>
        <taxon>Leotiomycetes</taxon>
        <taxon>Helotiales</taxon>
        <taxon>Dermateaceae</taxon>
        <taxon>Phlyctema</taxon>
    </lineage>
</organism>
<evidence type="ECO:0000313" key="2">
    <source>
        <dbReference type="Proteomes" id="UP001629113"/>
    </source>
</evidence>
<dbReference type="SUPFAM" id="SSF53098">
    <property type="entry name" value="Ribonuclease H-like"/>
    <property type="match status" value="1"/>
</dbReference>
<gene>
    <name evidence="1" type="ORF">PVAG01_04450</name>
</gene>
<comment type="caution">
    <text evidence="1">The sequence shown here is derived from an EMBL/GenBank/DDBJ whole genome shotgun (WGS) entry which is preliminary data.</text>
</comment>
<dbReference type="PANTHER" id="PTHR43040">
    <property type="entry name" value="RIBONUCLEASE D"/>
    <property type="match status" value="1"/>
</dbReference>
<accession>A0ABR4PPE3</accession>
<dbReference type="PANTHER" id="PTHR43040:SF1">
    <property type="entry name" value="RIBONUCLEASE D"/>
    <property type="match status" value="1"/>
</dbReference>
<evidence type="ECO:0008006" key="3">
    <source>
        <dbReference type="Google" id="ProtNLM"/>
    </source>
</evidence>
<proteinExistence type="predicted"/>
<dbReference type="EMBL" id="JBFCZG010000003">
    <property type="protein sequence ID" value="KAL3425169.1"/>
    <property type="molecule type" value="Genomic_DNA"/>
</dbReference>